<evidence type="ECO:0000313" key="1">
    <source>
        <dbReference type="EMBL" id="KKN81586.1"/>
    </source>
</evidence>
<accession>A0A0F9W7D2</accession>
<sequence length="146" mass="17528">MPYKDPEKQRKYQRERVAKARREWLEENGPCAQCGSWDGLNVDHIDRVTKVSHGVWSWSKAKRRKELAKCQILCLICHRKKTADEVAKPPKGNQLWCGRCKTYRDKKIFSRNRTRRYGYAHECNDCVNKRRRRWRDECRSKGLPYS</sequence>
<reference evidence="1" key="1">
    <citation type="journal article" date="2015" name="Nature">
        <title>Complex archaea that bridge the gap between prokaryotes and eukaryotes.</title>
        <authorList>
            <person name="Spang A."/>
            <person name="Saw J.H."/>
            <person name="Jorgensen S.L."/>
            <person name="Zaremba-Niedzwiedzka K."/>
            <person name="Martijn J."/>
            <person name="Lind A.E."/>
            <person name="van Eijk R."/>
            <person name="Schleper C."/>
            <person name="Guy L."/>
            <person name="Ettema T.J."/>
        </authorList>
    </citation>
    <scope>NUCLEOTIDE SEQUENCE</scope>
</reference>
<organism evidence="1">
    <name type="scientific">marine sediment metagenome</name>
    <dbReference type="NCBI Taxonomy" id="412755"/>
    <lineage>
        <taxon>unclassified sequences</taxon>
        <taxon>metagenomes</taxon>
        <taxon>ecological metagenomes</taxon>
    </lineage>
</organism>
<dbReference type="Gene3D" id="1.10.30.50">
    <property type="match status" value="1"/>
</dbReference>
<gene>
    <name evidence="1" type="ORF">LCGC14_0318540</name>
</gene>
<name>A0A0F9W7D2_9ZZZZ</name>
<evidence type="ECO:0008006" key="2">
    <source>
        <dbReference type="Google" id="ProtNLM"/>
    </source>
</evidence>
<proteinExistence type="predicted"/>
<dbReference type="AlphaFoldDB" id="A0A0F9W7D2"/>
<dbReference type="EMBL" id="LAZR01000213">
    <property type="protein sequence ID" value="KKN81586.1"/>
    <property type="molecule type" value="Genomic_DNA"/>
</dbReference>
<comment type="caution">
    <text evidence="1">The sequence shown here is derived from an EMBL/GenBank/DDBJ whole genome shotgun (WGS) entry which is preliminary data.</text>
</comment>
<protein>
    <recommendedName>
        <fullName evidence="2">HNH nuclease domain-containing protein</fullName>
    </recommendedName>
</protein>